<dbReference type="GO" id="GO:0008982">
    <property type="term" value="F:protein-N(PI)-phosphohistidine-sugar phosphotransferase activity"/>
    <property type="evidence" value="ECO:0007669"/>
    <property type="project" value="InterPro"/>
</dbReference>
<proteinExistence type="predicted"/>
<evidence type="ECO:0000256" key="10">
    <source>
        <dbReference type="ARBA" id="ARBA00023136"/>
    </source>
</evidence>
<dbReference type="PANTHER" id="PTHR30009:SF20">
    <property type="entry name" value="PTS SYSTEM GLUCOSE-SPECIFIC EIICB COMPONENT-RELATED"/>
    <property type="match status" value="1"/>
</dbReference>
<feature type="domain" description="PTS EIIA type-1" evidence="13">
    <location>
        <begin position="533"/>
        <end position="637"/>
    </location>
</feature>
<dbReference type="GO" id="GO:0016301">
    <property type="term" value="F:kinase activity"/>
    <property type="evidence" value="ECO:0007669"/>
    <property type="project" value="UniProtKB-KW"/>
</dbReference>
<reference evidence="16" key="1">
    <citation type="submission" date="2021-04" db="EMBL/GenBank/DDBJ databases">
        <title>Proteiniclasticum sedimins sp. nov., an obligate anaerobic bacterium isolated from anaerobic sludge.</title>
        <authorList>
            <person name="Liu J."/>
        </authorList>
    </citation>
    <scope>NUCLEOTIDE SEQUENCE</scope>
    <source>
        <strain evidence="16">BAD-10</strain>
    </source>
</reference>
<dbReference type="InterPro" id="IPR011055">
    <property type="entry name" value="Dup_hybrid_motif"/>
</dbReference>
<feature type="transmembrane region" description="Helical" evidence="12">
    <location>
        <begin position="157"/>
        <end position="177"/>
    </location>
</feature>
<feature type="transmembrane region" description="Helical" evidence="12">
    <location>
        <begin position="89"/>
        <end position="107"/>
    </location>
</feature>
<evidence type="ECO:0000256" key="4">
    <source>
        <dbReference type="ARBA" id="ARBA00022597"/>
    </source>
</evidence>
<evidence type="ECO:0000256" key="3">
    <source>
        <dbReference type="ARBA" id="ARBA00022475"/>
    </source>
</evidence>
<feature type="transmembrane region" description="Helical" evidence="12">
    <location>
        <begin position="366"/>
        <end position="387"/>
    </location>
</feature>
<evidence type="ECO:0000256" key="6">
    <source>
        <dbReference type="ARBA" id="ARBA00022683"/>
    </source>
</evidence>
<dbReference type="SUPFAM" id="SSF51261">
    <property type="entry name" value="Duplicated hybrid motif"/>
    <property type="match status" value="1"/>
</dbReference>
<dbReference type="Pfam" id="PF00358">
    <property type="entry name" value="PTS_EIIA_1"/>
    <property type="match status" value="1"/>
</dbReference>
<keyword evidence="7 12" id="KW-0812">Transmembrane</keyword>
<dbReference type="InterPro" id="IPR036878">
    <property type="entry name" value="Glu_permease_IIB"/>
</dbReference>
<evidence type="ECO:0000256" key="5">
    <source>
        <dbReference type="ARBA" id="ARBA00022679"/>
    </source>
</evidence>
<evidence type="ECO:0000259" key="15">
    <source>
        <dbReference type="PROSITE" id="PS51103"/>
    </source>
</evidence>
<accession>A0A941CP47</accession>
<dbReference type="PANTHER" id="PTHR30009">
    <property type="entry name" value="CYTOCHROME C-TYPE SYNTHESIS PROTEIN AND PTS TRANSMEMBRANE COMPONENT"/>
    <property type="match status" value="1"/>
</dbReference>
<dbReference type="FunFam" id="2.70.70.10:FF:000001">
    <property type="entry name" value="PTS system glucose-specific IIA component"/>
    <property type="match status" value="1"/>
</dbReference>
<comment type="caution">
    <text evidence="16">The sequence shown here is derived from an EMBL/GenBank/DDBJ whole genome shotgun (WGS) entry which is preliminary data.</text>
</comment>
<dbReference type="InterPro" id="IPR003352">
    <property type="entry name" value="PTS_EIIC"/>
</dbReference>
<dbReference type="EMBL" id="JAGSCS010000002">
    <property type="protein sequence ID" value="MBR0575243.1"/>
    <property type="molecule type" value="Genomic_DNA"/>
</dbReference>
<keyword evidence="3" id="KW-1003">Cell membrane</keyword>
<keyword evidence="10 12" id="KW-0472">Membrane</keyword>
<dbReference type="PROSITE" id="PS01035">
    <property type="entry name" value="PTS_EIIB_TYPE_1_CYS"/>
    <property type="match status" value="1"/>
</dbReference>
<keyword evidence="2" id="KW-0813">Transport</keyword>
<evidence type="ECO:0000313" key="17">
    <source>
        <dbReference type="Proteomes" id="UP000675379"/>
    </source>
</evidence>
<feature type="transmembrane region" description="Helical" evidence="12">
    <location>
        <begin position="311"/>
        <end position="334"/>
    </location>
</feature>
<evidence type="ECO:0000313" key="16">
    <source>
        <dbReference type="EMBL" id="MBR0575243.1"/>
    </source>
</evidence>
<keyword evidence="5" id="KW-0808">Transferase</keyword>
<dbReference type="GO" id="GO:0090563">
    <property type="term" value="F:protein-phosphocysteine-sugar phosphotransferase activity"/>
    <property type="evidence" value="ECO:0007669"/>
    <property type="project" value="TreeGrafter"/>
</dbReference>
<evidence type="ECO:0000256" key="11">
    <source>
        <dbReference type="PROSITE-ProRule" id="PRU00421"/>
    </source>
</evidence>
<keyword evidence="8" id="KW-0418">Kinase</keyword>
<evidence type="ECO:0000256" key="1">
    <source>
        <dbReference type="ARBA" id="ARBA00004651"/>
    </source>
</evidence>
<feature type="transmembrane region" description="Helical" evidence="12">
    <location>
        <begin position="20"/>
        <end position="39"/>
    </location>
</feature>
<evidence type="ECO:0000259" key="14">
    <source>
        <dbReference type="PROSITE" id="PS51098"/>
    </source>
</evidence>
<dbReference type="GO" id="GO:0005886">
    <property type="term" value="C:plasma membrane"/>
    <property type="evidence" value="ECO:0007669"/>
    <property type="project" value="UniProtKB-SubCell"/>
</dbReference>
<feature type="transmembrane region" description="Helical" evidence="12">
    <location>
        <begin position="60"/>
        <end position="83"/>
    </location>
</feature>
<dbReference type="CDD" id="cd00212">
    <property type="entry name" value="PTS_IIB_glc"/>
    <property type="match status" value="1"/>
</dbReference>
<keyword evidence="9 12" id="KW-1133">Transmembrane helix</keyword>
<dbReference type="NCBIfam" id="TIGR00826">
    <property type="entry name" value="EIIB_glc"/>
    <property type="match status" value="1"/>
</dbReference>
<feature type="domain" description="PTS EIIC type-1" evidence="15">
    <location>
        <begin position="6"/>
        <end position="399"/>
    </location>
</feature>
<feature type="domain" description="PTS EIIB type-1" evidence="14">
    <location>
        <begin position="410"/>
        <end position="492"/>
    </location>
</feature>
<evidence type="ECO:0000256" key="2">
    <source>
        <dbReference type="ARBA" id="ARBA00022448"/>
    </source>
</evidence>
<dbReference type="SUPFAM" id="SSF55604">
    <property type="entry name" value="Glucose permease domain IIB"/>
    <property type="match status" value="1"/>
</dbReference>
<dbReference type="PROSITE" id="PS51098">
    <property type="entry name" value="PTS_EIIB_TYPE_1"/>
    <property type="match status" value="1"/>
</dbReference>
<evidence type="ECO:0000256" key="9">
    <source>
        <dbReference type="ARBA" id="ARBA00022989"/>
    </source>
</evidence>
<dbReference type="NCBIfam" id="TIGR00830">
    <property type="entry name" value="PTBA"/>
    <property type="match status" value="1"/>
</dbReference>
<dbReference type="PROSITE" id="PS51103">
    <property type="entry name" value="PTS_EIIC_TYPE_1"/>
    <property type="match status" value="1"/>
</dbReference>
<evidence type="ECO:0000256" key="8">
    <source>
        <dbReference type="ARBA" id="ARBA00022777"/>
    </source>
</evidence>
<protein>
    <submittedName>
        <fullName evidence="16">PTS transporter subunit EIIC</fullName>
    </submittedName>
</protein>
<dbReference type="InterPro" id="IPR001996">
    <property type="entry name" value="PTS_IIB_1"/>
</dbReference>
<dbReference type="AlphaFoldDB" id="A0A941CP47"/>
<dbReference type="RefSeq" id="WP_211799755.1">
    <property type="nucleotide sequence ID" value="NZ_JAGSCS010000002.1"/>
</dbReference>
<evidence type="ECO:0000259" key="13">
    <source>
        <dbReference type="PROSITE" id="PS51093"/>
    </source>
</evidence>
<dbReference type="InterPro" id="IPR050429">
    <property type="entry name" value="PTS_Glucose_EIICBA"/>
</dbReference>
<dbReference type="InterPro" id="IPR018113">
    <property type="entry name" value="PTrfase_EIIB_Cys"/>
</dbReference>
<dbReference type="Pfam" id="PF02378">
    <property type="entry name" value="PTS_EIIC"/>
    <property type="match status" value="1"/>
</dbReference>
<feature type="transmembrane region" description="Helical" evidence="12">
    <location>
        <begin position="288"/>
        <end position="305"/>
    </location>
</feature>
<keyword evidence="6" id="KW-0598">Phosphotransferase system</keyword>
<evidence type="ECO:0000256" key="12">
    <source>
        <dbReference type="SAM" id="Phobius"/>
    </source>
</evidence>
<name>A0A941CP47_9CLOT</name>
<dbReference type="Gene3D" id="2.70.70.10">
    <property type="entry name" value="Glucose Permease (Domain IIA)"/>
    <property type="match status" value="1"/>
</dbReference>
<dbReference type="InterPro" id="IPR013013">
    <property type="entry name" value="PTS_EIIC_1"/>
</dbReference>
<organism evidence="16 17">
    <name type="scientific">Proteiniclasticum sediminis</name>
    <dbReference type="NCBI Taxonomy" id="2804028"/>
    <lineage>
        <taxon>Bacteria</taxon>
        <taxon>Bacillati</taxon>
        <taxon>Bacillota</taxon>
        <taxon>Clostridia</taxon>
        <taxon>Eubacteriales</taxon>
        <taxon>Clostridiaceae</taxon>
        <taxon>Proteiniclasticum</taxon>
    </lineage>
</organism>
<feature type="transmembrane region" description="Helical" evidence="12">
    <location>
        <begin position="119"/>
        <end position="137"/>
    </location>
</feature>
<keyword evidence="17" id="KW-1185">Reference proteome</keyword>
<comment type="subcellular location">
    <subcellularLocation>
        <location evidence="1">Cell membrane</location>
        <topology evidence="1">Multi-pass membrane protein</topology>
    </subcellularLocation>
</comment>
<dbReference type="FunFam" id="3.30.1360.60:FF:000001">
    <property type="entry name" value="PTS system glucose-specific IIBC component PtsG"/>
    <property type="match status" value="1"/>
</dbReference>
<sequence length="662" mass="70366">MRSSKPGFFATLQKVGKSLMLPVSVLPAAGLMVAFSRILEQSVGAEALAQNPVLDVFVRVLFSGGLIVFENLPLIFAIGVAIGFTGGEAVSGLAATVGYVVLIKVLAIMSEVQLLQDPINMGVFSGILIGIVSAKIYTRYSKTRLHPVLGFFEGKRLVPILMVLVSILLGVVLGFVWPPIQNGINALGQMAINAKIGNVRLGGAIYAFGNRALIPTGLHHVFKTPFTTQFGSFTAPDGQVYVGEIARFFAGDPTAGAITAAEYPLKIFGLPAAALAIYLKAKPGKKKAIGGVMLTAALTSIITGITEPIEFAFMFVAPILYVVHVVLAFAGGLLMNLAGVRLTETFTSSLIDYAVSISTGNAGNPIMLLPIGLIIGAAYFLAFYYLIGKLNLATPGRETQEEEQVQIPTTQKAREVLMALGGSKNILALDACITRLRLEVQDKKLVNKERLKALGSPGIMEAGATGVQVIFGTEAERLKDEIKVLMTYPDAMDAPVLETKGEETSVKEARIAASTVFYTPIAGELLTLEQVPDPLFAEKMIGEGFAVEPTEGLVVSPVEGTIAHIFETNHAFALITPTNLEVLVHIGIDTVKMGGRGFQRLAEIGAEVKPGTPIIQMDLDMVKKEAKSAATAVVVTNMDVVQKMELLAKGTLKMSTPVLKVN</sequence>
<dbReference type="GO" id="GO:0009401">
    <property type="term" value="P:phosphoenolpyruvate-dependent sugar phosphotransferase system"/>
    <property type="evidence" value="ECO:0007669"/>
    <property type="project" value="UniProtKB-KW"/>
</dbReference>
<dbReference type="Pfam" id="PF00367">
    <property type="entry name" value="PTS_EIIB"/>
    <property type="match status" value="1"/>
</dbReference>
<keyword evidence="4" id="KW-0762">Sugar transport</keyword>
<dbReference type="Gene3D" id="3.30.1360.60">
    <property type="entry name" value="Glucose permease domain IIB"/>
    <property type="match status" value="1"/>
</dbReference>
<evidence type="ECO:0000256" key="7">
    <source>
        <dbReference type="ARBA" id="ARBA00022692"/>
    </source>
</evidence>
<feature type="active site" description="Phosphocysteine intermediate; for EIIB activity" evidence="11">
    <location>
        <position position="432"/>
    </location>
</feature>
<dbReference type="InterPro" id="IPR001127">
    <property type="entry name" value="PTS_EIIA_1_perm"/>
</dbReference>
<dbReference type="PROSITE" id="PS51093">
    <property type="entry name" value="PTS_EIIA_TYPE_1"/>
    <property type="match status" value="1"/>
</dbReference>
<gene>
    <name evidence="16" type="ORF">KCG48_02705</name>
</gene>
<dbReference type="Proteomes" id="UP000675379">
    <property type="component" value="Unassembled WGS sequence"/>
</dbReference>